<gene>
    <name evidence="2" type="ORF">PSm6_26380</name>
</gene>
<feature type="region of interest" description="Disordered" evidence="1">
    <location>
        <begin position="1"/>
        <end position="20"/>
    </location>
</feature>
<proteinExistence type="predicted"/>
<name>A0ABM7L9Q2_9PSED</name>
<dbReference type="EMBL" id="AP023081">
    <property type="protein sequence ID" value="BCD86231.1"/>
    <property type="molecule type" value="Genomic_DNA"/>
</dbReference>
<dbReference type="Proteomes" id="UP001064896">
    <property type="component" value="Chromosome"/>
</dbReference>
<organism evidence="2 3">
    <name type="scientific">Pseudomonas solani</name>
    <dbReference type="NCBI Taxonomy" id="2731552"/>
    <lineage>
        <taxon>Bacteria</taxon>
        <taxon>Pseudomonadati</taxon>
        <taxon>Pseudomonadota</taxon>
        <taxon>Gammaproteobacteria</taxon>
        <taxon>Pseudomonadales</taxon>
        <taxon>Pseudomonadaceae</taxon>
        <taxon>Pseudomonas</taxon>
    </lineage>
</organism>
<accession>A0ABM7L9Q2</accession>
<protein>
    <submittedName>
        <fullName evidence="2">Uncharacterized protein</fullName>
    </submittedName>
</protein>
<evidence type="ECO:0000256" key="1">
    <source>
        <dbReference type="SAM" id="MobiDB-lite"/>
    </source>
</evidence>
<reference evidence="2" key="1">
    <citation type="submission" date="2020-05" db="EMBL/GenBank/DDBJ databases">
        <title>Complete genome sequence of Pseudomonas sp. Sm006.</title>
        <authorList>
            <person name="Takeuchi K."/>
            <person name="Someya N."/>
        </authorList>
    </citation>
    <scope>NUCLEOTIDE SEQUENCE</scope>
    <source>
        <strain evidence="2">Sm006</strain>
    </source>
</reference>
<keyword evidence="3" id="KW-1185">Reference proteome</keyword>
<evidence type="ECO:0000313" key="3">
    <source>
        <dbReference type="Proteomes" id="UP001064896"/>
    </source>
</evidence>
<evidence type="ECO:0000313" key="2">
    <source>
        <dbReference type="EMBL" id="BCD86231.1"/>
    </source>
</evidence>
<sequence>MQSRTERAENASVKGRGSPHCNPIHLEHDYIVHIQKIGSFDSDWSEGMSIRLDKAAGSIHLELQVFGTQVEHILEVLGLK</sequence>